<dbReference type="EMBL" id="LAZR01003916">
    <property type="protein sequence ID" value="KKN13507.1"/>
    <property type="molecule type" value="Genomic_DNA"/>
</dbReference>
<gene>
    <name evidence="2" type="ORF">LCGC14_1005630</name>
</gene>
<accession>A0A0F9NN65</accession>
<sequence>MEEKPEIRREVRFDERRKELRVSTTEERDLKDGETILGSAAFESKATYNEEGIRRLYKNAQQDRTNLEQAIKRCRDLAGKKPTDREVMELEMHNKKQKRLKEIGDFEKNKRDLVGHEEKLKEVKKAINEIKSVIGSRLKL</sequence>
<dbReference type="AlphaFoldDB" id="A0A0F9NN65"/>
<keyword evidence="1" id="KW-0175">Coiled coil</keyword>
<reference evidence="2" key="1">
    <citation type="journal article" date="2015" name="Nature">
        <title>Complex archaea that bridge the gap between prokaryotes and eukaryotes.</title>
        <authorList>
            <person name="Spang A."/>
            <person name="Saw J.H."/>
            <person name="Jorgensen S.L."/>
            <person name="Zaremba-Niedzwiedzka K."/>
            <person name="Martijn J."/>
            <person name="Lind A.E."/>
            <person name="van Eijk R."/>
            <person name="Schleper C."/>
            <person name="Guy L."/>
            <person name="Ettema T.J."/>
        </authorList>
    </citation>
    <scope>NUCLEOTIDE SEQUENCE</scope>
</reference>
<comment type="caution">
    <text evidence="2">The sequence shown here is derived from an EMBL/GenBank/DDBJ whole genome shotgun (WGS) entry which is preliminary data.</text>
</comment>
<organism evidence="2">
    <name type="scientific">marine sediment metagenome</name>
    <dbReference type="NCBI Taxonomy" id="412755"/>
    <lineage>
        <taxon>unclassified sequences</taxon>
        <taxon>metagenomes</taxon>
        <taxon>ecological metagenomes</taxon>
    </lineage>
</organism>
<feature type="coiled-coil region" evidence="1">
    <location>
        <begin position="50"/>
        <end position="77"/>
    </location>
</feature>
<evidence type="ECO:0000256" key="1">
    <source>
        <dbReference type="SAM" id="Coils"/>
    </source>
</evidence>
<name>A0A0F9NN65_9ZZZZ</name>
<proteinExistence type="predicted"/>
<evidence type="ECO:0000313" key="2">
    <source>
        <dbReference type="EMBL" id="KKN13507.1"/>
    </source>
</evidence>
<protein>
    <submittedName>
        <fullName evidence="2">Uncharacterized protein</fullName>
    </submittedName>
</protein>